<dbReference type="HOGENOM" id="CLU_2291635_0_0_1"/>
<dbReference type="Proteomes" id="UP000016933">
    <property type="component" value="Unassembled WGS sequence"/>
</dbReference>
<keyword evidence="3" id="KW-1185">Reference proteome</keyword>
<name>N1PGR3_DOTSN</name>
<feature type="compositionally biased region" description="Basic and acidic residues" evidence="1">
    <location>
        <begin position="1"/>
        <end position="14"/>
    </location>
</feature>
<protein>
    <submittedName>
        <fullName evidence="2">Uncharacterized protein</fullName>
    </submittedName>
</protein>
<evidence type="ECO:0000313" key="3">
    <source>
        <dbReference type="Proteomes" id="UP000016933"/>
    </source>
</evidence>
<gene>
    <name evidence="2" type="ORF">DOTSEDRAFT_74011</name>
</gene>
<evidence type="ECO:0000313" key="2">
    <source>
        <dbReference type="EMBL" id="EME41803.1"/>
    </source>
</evidence>
<reference evidence="3" key="1">
    <citation type="journal article" date="2012" name="PLoS Genet.">
        <title>The genomes of the fungal plant pathogens Cladosporium fulvum and Dothistroma septosporum reveal adaptation to different hosts and lifestyles but also signatures of common ancestry.</title>
        <authorList>
            <person name="de Wit P.J.G.M."/>
            <person name="van der Burgt A."/>
            <person name="Oekmen B."/>
            <person name="Stergiopoulos I."/>
            <person name="Abd-Elsalam K.A."/>
            <person name="Aerts A.L."/>
            <person name="Bahkali A.H."/>
            <person name="Beenen H.G."/>
            <person name="Chettri P."/>
            <person name="Cox M.P."/>
            <person name="Datema E."/>
            <person name="de Vries R.P."/>
            <person name="Dhillon B."/>
            <person name="Ganley A.R."/>
            <person name="Griffiths S.A."/>
            <person name="Guo Y."/>
            <person name="Hamelin R.C."/>
            <person name="Henrissat B."/>
            <person name="Kabir M.S."/>
            <person name="Jashni M.K."/>
            <person name="Kema G."/>
            <person name="Klaubauf S."/>
            <person name="Lapidus A."/>
            <person name="Levasseur A."/>
            <person name="Lindquist E."/>
            <person name="Mehrabi R."/>
            <person name="Ohm R.A."/>
            <person name="Owen T.J."/>
            <person name="Salamov A."/>
            <person name="Schwelm A."/>
            <person name="Schijlen E."/>
            <person name="Sun H."/>
            <person name="van den Burg H.A."/>
            <person name="van Ham R.C.H.J."/>
            <person name="Zhang S."/>
            <person name="Goodwin S.B."/>
            <person name="Grigoriev I.V."/>
            <person name="Collemare J."/>
            <person name="Bradshaw R.E."/>
        </authorList>
    </citation>
    <scope>NUCLEOTIDE SEQUENCE [LARGE SCALE GENOMIC DNA]</scope>
    <source>
        <strain evidence="3">NZE10 / CBS 128990</strain>
    </source>
</reference>
<organism evidence="2 3">
    <name type="scientific">Dothistroma septosporum (strain NZE10 / CBS 128990)</name>
    <name type="common">Red band needle blight fungus</name>
    <name type="synonym">Mycosphaerella pini</name>
    <dbReference type="NCBI Taxonomy" id="675120"/>
    <lineage>
        <taxon>Eukaryota</taxon>
        <taxon>Fungi</taxon>
        <taxon>Dikarya</taxon>
        <taxon>Ascomycota</taxon>
        <taxon>Pezizomycotina</taxon>
        <taxon>Dothideomycetes</taxon>
        <taxon>Dothideomycetidae</taxon>
        <taxon>Mycosphaerellales</taxon>
        <taxon>Mycosphaerellaceae</taxon>
        <taxon>Dothistroma</taxon>
    </lineage>
</organism>
<dbReference type="EMBL" id="KB446542">
    <property type="protein sequence ID" value="EME41803.1"/>
    <property type="molecule type" value="Genomic_DNA"/>
</dbReference>
<dbReference type="AlphaFoldDB" id="N1PGR3"/>
<proteinExistence type="predicted"/>
<reference evidence="2 3" key="2">
    <citation type="journal article" date="2012" name="PLoS Pathog.">
        <title>Diverse lifestyles and strategies of plant pathogenesis encoded in the genomes of eighteen Dothideomycetes fungi.</title>
        <authorList>
            <person name="Ohm R.A."/>
            <person name="Feau N."/>
            <person name="Henrissat B."/>
            <person name="Schoch C.L."/>
            <person name="Horwitz B.A."/>
            <person name="Barry K.W."/>
            <person name="Condon B.J."/>
            <person name="Copeland A.C."/>
            <person name="Dhillon B."/>
            <person name="Glaser F."/>
            <person name="Hesse C.N."/>
            <person name="Kosti I."/>
            <person name="LaButti K."/>
            <person name="Lindquist E.A."/>
            <person name="Lucas S."/>
            <person name="Salamov A.A."/>
            <person name="Bradshaw R.E."/>
            <person name="Ciuffetti L."/>
            <person name="Hamelin R.C."/>
            <person name="Kema G.H.J."/>
            <person name="Lawrence C."/>
            <person name="Scott J.A."/>
            <person name="Spatafora J.W."/>
            <person name="Turgeon B.G."/>
            <person name="de Wit P.J.G.M."/>
            <person name="Zhong S."/>
            <person name="Goodwin S.B."/>
            <person name="Grigoriev I.V."/>
        </authorList>
    </citation>
    <scope>NUCLEOTIDE SEQUENCE [LARGE SCALE GENOMIC DNA]</scope>
    <source>
        <strain evidence="3">NZE10 / CBS 128990</strain>
    </source>
</reference>
<feature type="region of interest" description="Disordered" evidence="1">
    <location>
        <begin position="1"/>
        <end position="26"/>
    </location>
</feature>
<evidence type="ECO:0000256" key="1">
    <source>
        <dbReference type="SAM" id="MobiDB-lite"/>
    </source>
</evidence>
<accession>N1PGR3</accession>
<sequence>MTMIDSRRHPDLLPRRPASSPGARDGAGRYCVLFEPEGGAIHGNARLRSLSRMGRVTWRRFPQSCAVPQEITVNQGAAVYAVGPLCQVVRTGFNLDASRRQ</sequence>